<reference evidence="3 4" key="1">
    <citation type="submission" date="2024-04" db="EMBL/GenBank/DDBJ databases">
        <title>Novel species of the genus Ideonella isolated from streams.</title>
        <authorList>
            <person name="Lu H."/>
        </authorList>
    </citation>
    <scope>NUCLEOTIDE SEQUENCE [LARGE SCALE GENOMIC DNA]</scope>
    <source>
        <strain evidence="3 4">DXS29W</strain>
    </source>
</reference>
<dbReference type="InterPro" id="IPR027843">
    <property type="entry name" value="DUF4440"/>
</dbReference>
<proteinExistence type="predicted"/>
<feature type="chain" id="PRO_5045452662" evidence="1">
    <location>
        <begin position="34"/>
        <end position="153"/>
    </location>
</feature>
<protein>
    <submittedName>
        <fullName evidence="3">Nuclear transport factor 2 family protein</fullName>
    </submittedName>
</protein>
<dbReference type="Proteomes" id="UP001371218">
    <property type="component" value="Unassembled WGS sequence"/>
</dbReference>
<keyword evidence="1" id="KW-0732">Signal</keyword>
<feature type="signal peptide" evidence="1">
    <location>
        <begin position="1"/>
        <end position="33"/>
    </location>
</feature>
<gene>
    <name evidence="3" type="ORF">AACH06_11010</name>
</gene>
<dbReference type="EMBL" id="JBBUTG010000005">
    <property type="protein sequence ID" value="MEK8031347.1"/>
    <property type="molecule type" value="Genomic_DNA"/>
</dbReference>
<dbReference type="InterPro" id="IPR032710">
    <property type="entry name" value="NTF2-like_dom_sf"/>
</dbReference>
<evidence type="ECO:0000313" key="4">
    <source>
        <dbReference type="Proteomes" id="UP001371218"/>
    </source>
</evidence>
<accession>A0ABU9BN22</accession>
<feature type="domain" description="DUF4440" evidence="2">
    <location>
        <begin position="39"/>
        <end position="141"/>
    </location>
</feature>
<evidence type="ECO:0000259" key="2">
    <source>
        <dbReference type="Pfam" id="PF14534"/>
    </source>
</evidence>
<keyword evidence="4" id="KW-1185">Reference proteome</keyword>
<sequence>MSPRLSPLARLVRRTAGAAFAVLSLWPAWSAAATTEETLTAIEDQRVEAVRIQDFGTLGRIYAPEFLAVSPQGEVIDRSQLFQALAKGQSAQRFSTDDIRVLDLGATAVVFGRQTARAPTGQVTEVSRFAHVYIQRDGQWWCVSAQSTRMPEP</sequence>
<dbReference type="Gene3D" id="3.10.450.50">
    <property type="match status" value="1"/>
</dbReference>
<name>A0ABU9BN22_9BURK</name>
<evidence type="ECO:0000313" key="3">
    <source>
        <dbReference type="EMBL" id="MEK8031347.1"/>
    </source>
</evidence>
<dbReference type="RefSeq" id="WP_341425723.1">
    <property type="nucleotide sequence ID" value="NZ_JBBUTG010000005.1"/>
</dbReference>
<dbReference type="Pfam" id="PF14534">
    <property type="entry name" value="DUF4440"/>
    <property type="match status" value="1"/>
</dbReference>
<evidence type="ECO:0000256" key="1">
    <source>
        <dbReference type="SAM" id="SignalP"/>
    </source>
</evidence>
<comment type="caution">
    <text evidence="3">The sequence shown here is derived from an EMBL/GenBank/DDBJ whole genome shotgun (WGS) entry which is preliminary data.</text>
</comment>
<dbReference type="SUPFAM" id="SSF54427">
    <property type="entry name" value="NTF2-like"/>
    <property type="match status" value="1"/>
</dbReference>
<organism evidence="3 4">
    <name type="scientific">Ideonella lacteola</name>
    <dbReference type="NCBI Taxonomy" id="2984193"/>
    <lineage>
        <taxon>Bacteria</taxon>
        <taxon>Pseudomonadati</taxon>
        <taxon>Pseudomonadota</taxon>
        <taxon>Betaproteobacteria</taxon>
        <taxon>Burkholderiales</taxon>
        <taxon>Sphaerotilaceae</taxon>
        <taxon>Ideonella</taxon>
    </lineage>
</organism>